<gene>
    <name evidence="2" type="ORF">FVE85_5030</name>
</gene>
<dbReference type="OrthoDB" id="407198at2759"/>
<feature type="compositionally biased region" description="Low complexity" evidence="1">
    <location>
        <begin position="202"/>
        <end position="212"/>
    </location>
</feature>
<dbReference type="GO" id="GO:0003676">
    <property type="term" value="F:nucleic acid binding"/>
    <property type="evidence" value="ECO:0007669"/>
    <property type="project" value="InterPro"/>
</dbReference>
<organism evidence="2 3">
    <name type="scientific">Porphyridium purpureum</name>
    <name type="common">Red alga</name>
    <name type="synonym">Porphyridium cruentum</name>
    <dbReference type="NCBI Taxonomy" id="35688"/>
    <lineage>
        <taxon>Eukaryota</taxon>
        <taxon>Rhodophyta</taxon>
        <taxon>Bangiophyceae</taxon>
        <taxon>Porphyridiales</taxon>
        <taxon>Porphyridiaceae</taxon>
        <taxon>Porphyridium</taxon>
    </lineage>
</organism>
<evidence type="ECO:0000313" key="3">
    <source>
        <dbReference type="Proteomes" id="UP000324585"/>
    </source>
</evidence>
<protein>
    <submittedName>
        <fullName evidence="2">Uncharacterized protein</fullName>
    </submittedName>
</protein>
<keyword evidence="3" id="KW-1185">Reference proteome</keyword>
<dbReference type="Gene3D" id="3.30.420.10">
    <property type="entry name" value="Ribonuclease H-like superfamily/Ribonuclease H"/>
    <property type="match status" value="1"/>
</dbReference>
<dbReference type="EMBL" id="VRMN01000024">
    <property type="protein sequence ID" value="KAA8490505.1"/>
    <property type="molecule type" value="Genomic_DNA"/>
</dbReference>
<dbReference type="InterPro" id="IPR036397">
    <property type="entry name" value="RNaseH_sf"/>
</dbReference>
<dbReference type="Proteomes" id="UP000324585">
    <property type="component" value="Unassembled WGS sequence"/>
</dbReference>
<comment type="caution">
    <text evidence="2">The sequence shown here is derived from an EMBL/GenBank/DDBJ whole genome shotgun (WGS) entry which is preliminary data.</text>
</comment>
<proteinExistence type="predicted"/>
<feature type="region of interest" description="Disordered" evidence="1">
    <location>
        <begin position="202"/>
        <end position="231"/>
    </location>
</feature>
<reference evidence="3" key="1">
    <citation type="journal article" date="2019" name="Nat. Commun.">
        <title>Expansion of phycobilisome linker gene families in mesophilic red algae.</title>
        <authorList>
            <person name="Lee J."/>
            <person name="Kim D."/>
            <person name="Bhattacharya D."/>
            <person name="Yoon H.S."/>
        </authorList>
    </citation>
    <scope>NUCLEOTIDE SEQUENCE [LARGE SCALE GENOMIC DNA]</scope>
    <source>
        <strain evidence="3">CCMP 1328</strain>
    </source>
</reference>
<accession>A0A5J4YHA0</accession>
<dbReference type="AlphaFoldDB" id="A0A5J4YHA0"/>
<evidence type="ECO:0000256" key="1">
    <source>
        <dbReference type="SAM" id="MobiDB-lite"/>
    </source>
</evidence>
<evidence type="ECO:0000313" key="2">
    <source>
        <dbReference type="EMBL" id="KAA8490505.1"/>
    </source>
</evidence>
<sequence length="1063" mass="117569">MCGVVFTRRDFQSWMCPAGSSGPGKVCQNFDEAMTYCTSLRGTLTTSKPACASRTRNSTSELSEPLDSILRAGLDGRRSQIHPAAKSRPDRRFPVYAIRSGKDNVKALVFSESQFRAWTDGVSGFIGKQCPTAREGTIYCFENDAHAIRPPFYAIKNGVSAFCGVVFSSRDFDFLTKGCSQVDKPGKQFVDLDQAISYCTGSCSASGKGSSSPRRENGGLQGERNPHRSEATKKATLPMYAILHGANHFRGIVFTARQFMTKTPGVSNWKAKKCGNIFTVITFFEGHGEPVKPPYFVVQEGKHLCKVVGFSSDAHQALMSGSESDQHRVKKCFNLNEAVTFCMTPEDPFFATEWNELGAERSRQLSEFPAPALARKVGVRDSKSPESLFELYNITHLCCSTRQNAFRGLIFSLPEFCALADGVTGFKGKRCTDIDDVKDFFESHNSTLEGPFHGLQFFQMGSCVLFSAEEYYACIHKTGLSFRGQSFSDLRKAIAFCTSSQLNVHSAERQSSTFTAGTSLHRNEESDTIIKTSIMYAIANGRERFRGIVFTGKEFEAQTLGVSEFHTKVCENVDDVTAFFAAQNTPLESTFYAVQNGKNGFTGVVFSPDMYNAFMNGGESRQGQGMQFPSLSDAIAYCTSSNPNKEIAQNPRSDRLPLTASSLVCGVNKEADRQRLGCLGNGIENEVSDGRKIGKDRINAVVFPSENFRASTDGVSGWKSECCTSFDTATTNGRSGQDVAAIKRFYAMQRGKGRFRGIVFSDQDFRNLTCGVPGARGKRFDNVEDALAYCKLVDEDVVKQLSRSDVTLEPEIVRPSNIDVSESTHKQHLPRSPVSVHVSSKVKTGRGQVVLHFGVRDRRNTSVSFLANEQSSPAHVELEALLLTLNYLLYQTWVGQHFGHLELKLVFAHLSTERATFPWQKLPPKELWHSVDLRLMLLKTLCNVSIWWEPNEPSRLCLKRWSNWMWSRLGPVGEVSFFTDGRLTNELAAELPESPDGMLESDIVAVDGSHCQMSSKRGIGVYFGPDDARNIAAGFQDQPTTSVHAEMIAGICGLEQIISDSWI</sequence>
<name>A0A5J4YHA0_PORPP</name>